<dbReference type="Pfam" id="PF12728">
    <property type="entry name" value="HTH_17"/>
    <property type="match status" value="1"/>
</dbReference>
<reference evidence="2 3" key="1">
    <citation type="journal article" date="2019" name="Nat. Med.">
        <title>A library of human gut bacterial isolates paired with longitudinal multiomics data enables mechanistic microbiome research.</title>
        <authorList>
            <person name="Poyet M."/>
            <person name="Groussin M."/>
            <person name="Gibbons S.M."/>
            <person name="Avila-Pacheco J."/>
            <person name="Jiang X."/>
            <person name="Kearney S.M."/>
            <person name="Perrotta A.R."/>
            <person name="Berdy B."/>
            <person name="Zhao S."/>
            <person name="Lieberman T.D."/>
            <person name="Swanson P.K."/>
            <person name="Smith M."/>
            <person name="Roesemann S."/>
            <person name="Alexander J.E."/>
            <person name="Rich S.A."/>
            <person name="Livny J."/>
            <person name="Vlamakis H."/>
            <person name="Clish C."/>
            <person name="Bullock K."/>
            <person name="Deik A."/>
            <person name="Scott J."/>
            <person name="Pierce K.A."/>
            <person name="Xavier R.J."/>
            <person name="Alm E.J."/>
        </authorList>
    </citation>
    <scope>NUCLEOTIDE SEQUENCE [LARGE SCALE GENOMIC DNA]</scope>
    <source>
        <strain evidence="2 3">BIOML-A58</strain>
    </source>
</reference>
<name>A0A7J5PYE6_9BACE</name>
<dbReference type="AlphaFoldDB" id="A0A7J5PYE6"/>
<dbReference type="Proteomes" id="UP000434604">
    <property type="component" value="Unassembled WGS sequence"/>
</dbReference>
<evidence type="ECO:0000313" key="2">
    <source>
        <dbReference type="EMBL" id="KAB6148252.1"/>
    </source>
</evidence>
<dbReference type="InterPro" id="IPR041657">
    <property type="entry name" value="HTH_17"/>
</dbReference>
<gene>
    <name evidence="2" type="ORF">GA398_08325</name>
</gene>
<accession>A0A7J5PYE6</accession>
<evidence type="ECO:0000313" key="3">
    <source>
        <dbReference type="Proteomes" id="UP000434604"/>
    </source>
</evidence>
<evidence type="ECO:0000259" key="1">
    <source>
        <dbReference type="Pfam" id="PF12728"/>
    </source>
</evidence>
<organism evidence="2 3">
    <name type="scientific">Bacteroides xylanisolvens</name>
    <dbReference type="NCBI Taxonomy" id="371601"/>
    <lineage>
        <taxon>Bacteria</taxon>
        <taxon>Pseudomonadati</taxon>
        <taxon>Bacteroidota</taxon>
        <taxon>Bacteroidia</taxon>
        <taxon>Bacteroidales</taxon>
        <taxon>Bacteroidaceae</taxon>
        <taxon>Bacteroides</taxon>
    </lineage>
</organism>
<dbReference type="InterPro" id="IPR009061">
    <property type="entry name" value="DNA-bd_dom_put_sf"/>
</dbReference>
<proteinExistence type="predicted"/>
<dbReference type="PANTHER" id="PTHR34585:SF22">
    <property type="entry name" value="HELIX-TURN-HELIX DOMAIN-CONTAINING PROTEIN"/>
    <property type="match status" value="1"/>
</dbReference>
<protein>
    <submittedName>
        <fullName evidence="2">Helix-turn-helix domain-containing protein</fullName>
    </submittedName>
</protein>
<feature type="domain" description="Helix-turn-helix" evidence="1">
    <location>
        <begin position="62"/>
        <end position="110"/>
    </location>
</feature>
<comment type="caution">
    <text evidence="2">The sequence shown here is derived from an EMBL/GenBank/DDBJ whole genome shotgun (WGS) entry which is preliminary data.</text>
</comment>
<dbReference type="EMBL" id="WDED01000010">
    <property type="protein sequence ID" value="KAB6148252.1"/>
    <property type="molecule type" value="Genomic_DNA"/>
</dbReference>
<dbReference type="PANTHER" id="PTHR34585">
    <property type="match status" value="1"/>
</dbReference>
<sequence length="117" mass="13826">MICPKGRRCAVKNNPEYSDLGGDLVTKDNPRMVQLFRSIEKVFIRLELMAKNYKPVLNGERYLTDKEVSQRLKISRRTLQDYRNEGKIPYCQIGGKILYRESDLQKMLDESYREAYK</sequence>
<dbReference type="SUPFAM" id="SSF46955">
    <property type="entry name" value="Putative DNA-binding domain"/>
    <property type="match status" value="1"/>
</dbReference>